<dbReference type="AlphaFoldDB" id="A0A9K3GT77"/>
<name>A0A9K3GT77_HELAN</name>
<reference evidence="2" key="1">
    <citation type="journal article" date="2017" name="Nature">
        <title>The sunflower genome provides insights into oil metabolism, flowering and Asterid evolution.</title>
        <authorList>
            <person name="Badouin H."/>
            <person name="Gouzy J."/>
            <person name="Grassa C.J."/>
            <person name="Murat F."/>
            <person name="Staton S.E."/>
            <person name="Cottret L."/>
            <person name="Lelandais-Briere C."/>
            <person name="Owens G.L."/>
            <person name="Carrere S."/>
            <person name="Mayjonade B."/>
            <person name="Legrand L."/>
            <person name="Gill N."/>
            <person name="Kane N.C."/>
            <person name="Bowers J.E."/>
            <person name="Hubner S."/>
            <person name="Bellec A."/>
            <person name="Berard A."/>
            <person name="Berges H."/>
            <person name="Blanchet N."/>
            <person name="Boniface M.C."/>
            <person name="Brunel D."/>
            <person name="Catrice O."/>
            <person name="Chaidir N."/>
            <person name="Claudel C."/>
            <person name="Donnadieu C."/>
            <person name="Faraut T."/>
            <person name="Fievet G."/>
            <person name="Helmstetter N."/>
            <person name="King M."/>
            <person name="Knapp S.J."/>
            <person name="Lai Z."/>
            <person name="Le Paslier M.C."/>
            <person name="Lippi Y."/>
            <person name="Lorenzon L."/>
            <person name="Mandel J.R."/>
            <person name="Marage G."/>
            <person name="Marchand G."/>
            <person name="Marquand E."/>
            <person name="Bret-Mestries E."/>
            <person name="Morien E."/>
            <person name="Nambeesan S."/>
            <person name="Nguyen T."/>
            <person name="Pegot-Espagnet P."/>
            <person name="Pouilly N."/>
            <person name="Raftis F."/>
            <person name="Sallet E."/>
            <person name="Schiex T."/>
            <person name="Thomas J."/>
            <person name="Vandecasteele C."/>
            <person name="Vares D."/>
            <person name="Vear F."/>
            <person name="Vautrin S."/>
            <person name="Crespi M."/>
            <person name="Mangin B."/>
            <person name="Burke J.M."/>
            <person name="Salse J."/>
            <person name="Munos S."/>
            <person name="Vincourt P."/>
            <person name="Rieseberg L.H."/>
            <person name="Langlade N.B."/>
        </authorList>
    </citation>
    <scope>NUCLEOTIDE SEQUENCE</scope>
    <source>
        <tissue evidence="2">Leaves</tissue>
    </source>
</reference>
<evidence type="ECO:0000313" key="2">
    <source>
        <dbReference type="EMBL" id="KAF5754391.1"/>
    </source>
</evidence>
<evidence type="ECO:0000313" key="3">
    <source>
        <dbReference type="Proteomes" id="UP000215914"/>
    </source>
</evidence>
<gene>
    <name evidence="2" type="ORF">HanXRQr2_Chr17g0790631</name>
</gene>
<evidence type="ECO:0000256" key="1">
    <source>
        <dbReference type="SAM" id="MobiDB-lite"/>
    </source>
</evidence>
<dbReference type="Proteomes" id="UP000215914">
    <property type="component" value="Unassembled WGS sequence"/>
</dbReference>
<sequence length="93" mass="9633">MSCRGPLPDMTCFTLLISNPPPPLISTKSTPHPIPINLEDSPKNTGPVGSGTGVVNGPLCLYELLVQEPAGFGAASGQAGNQRQEVGLGCKKY</sequence>
<dbReference type="EMBL" id="MNCJ02000332">
    <property type="protein sequence ID" value="KAF5754391.1"/>
    <property type="molecule type" value="Genomic_DNA"/>
</dbReference>
<proteinExistence type="predicted"/>
<comment type="caution">
    <text evidence="2">The sequence shown here is derived from an EMBL/GenBank/DDBJ whole genome shotgun (WGS) entry which is preliminary data.</text>
</comment>
<accession>A0A9K3GT77</accession>
<dbReference type="Gramene" id="mRNA:HanXRQr2_Chr17g0790631">
    <property type="protein sequence ID" value="CDS:HanXRQr2_Chr17g0790631.1"/>
    <property type="gene ID" value="HanXRQr2_Chr17g0790631"/>
</dbReference>
<reference evidence="2" key="2">
    <citation type="submission" date="2020-06" db="EMBL/GenBank/DDBJ databases">
        <title>Helianthus annuus Genome sequencing and assembly Release 2.</title>
        <authorList>
            <person name="Gouzy J."/>
            <person name="Langlade N."/>
            <person name="Munos S."/>
        </authorList>
    </citation>
    <scope>NUCLEOTIDE SEQUENCE</scope>
    <source>
        <tissue evidence="2">Leaves</tissue>
    </source>
</reference>
<keyword evidence="3" id="KW-1185">Reference proteome</keyword>
<protein>
    <submittedName>
        <fullName evidence="2">Uncharacterized protein</fullName>
    </submittedName>
</protein>
<organism evidence="2 3">
    <name type="scientific">Helianthus annuus</name>
    <name type="common">Common sunflower</name>
    <dbReference type="NCBI Taxonomy" id="4232"/>
    <lineage>
        <taxon>Eukaryota</taxon>
        <taxon>Viridiplantae</taxon>
        <taxon>Streptophyta</taxon>
        <taxon>Embryophyta</taxon>
        <taxon>Tracheophyta</taxon>
        <taxon>Spermatophyta</taxon>
        <taxon>Magnoliopsida</taxon>
        <taxon>eudicotyledons</taxon>
        <taxon>Gunneridae</taxon>
        <taxon>Pentapetalae</taxon>
        <taxon>asterids</taxon>
        <taxon>campanulids</taxon>
        <taxon>Asterales</taxon>
        <taxon>Asteraceae</taxon>
        <taxon>Asteroideae</taxon>
        <taxon>Heliantheae alliance</taxon>
        <taxon>Heliantheae</taxon>
        <taxon>Helianthus</taxon>
    </lineage>
</organism>
<feature type="region of interest" description="Disordered" evidence="1">
    <location>
        <begin position="73"/>
        <end position="93"/>
    </location>
</feature>
<feature type="region of interest" description="Disordered" evidence="1">
    <location>
        <begin position="23"/>
        <end position="50"/>
    </location>
</feature>